<evidence type="ECO:0000256" key="2">
    <source>
        <dbReference type="SAM" id="Phobius"/>
    </source>
</evidence>
<dbReference type="PANTHER" id="PTHR20765">
    <property type="entry name" value="SOLUTE CARRIER FAMILY 43 MEMBER 3-RELATED"/>
    <property type="match status" value="1"/>
</dbReference>
<evidence type="ECO:0000313" key="3">
    <source>
        <dbReference type="EMBL" id="NXW71965.1"/>
    </source>
</evidence>
<dbReference type="AlphaFoldDB" id="A0A7L4EBA5"/>
<keyword evidence="2" id="KW-0472">Membrane</keyword>
<evidence type="ECO:0000256" key="1">
    <source>
        <dbReference type="ARBA" id="ARBA00004141"/>
    </source>
</evidence>
<gene>
    <name evidence="3" type="primary">Slc43a3</name>
    <name evidence="3" type="ORF">HIRRUS_R14252</name>
</gene>
<sequence length="444" mass="47719">GGAGLAKRLGTLLSGLLECGAFCGIIFGWASLVFVLKDLGYFEGLCQPSATSSPNLTLGSDCSGQDEQFSLVFTIGSFMNNFMTFPMGVVFDRFGTTAARLIAISLYTGGTLLVAFSTPEMAVLLFPAMSMLSVGGILLILTNMQVGNLFGNYRSIIITLYNGAFDSSSAIFLIVKVGARACGLSLRAMFLFLAACSAWHLLRTLFLMPRTRIPYSLPPGYDYGYGGLPAPCRGSGERDGWVPPCGDMPGTPFRACACSWLFAWHVAWLSVMQLRHYLFIGTLNPQLEHLARGDHALVSTYTNAFAFTQLCGVLCAPWNGLILDRHKRGKGPRPEGNWTLAALADLRSAVLSLVVTVAQCLLFSVFAAVPVLPVQFGTFVLQVISRSFLYGGNAAFLAIAFPPQHFGKLYGLAMALSALVALLQYPCVALVQGPLQGDPFYVSV</sequence>
<dbReference type="SUPFAM" id="SSF103473">
    <property type="entry name" value="MFS general substrate transporter"/>
    <property type="match status" value="1"/>
</dbReference>
<dbReference type="EMBL" id="VZZX01004365">
    <property type="protein sequence ID" value="NXW71965.1"/>
    <property type="molecule type" value="Genomic_DNA"/>
</dbReference>
<feature type="non-terminal residue" evidence="3">
    <location>
        <position position="444"/>
    </location>
</feature>
<feature type="transmembrane region" description="Helical" evidence="2">
    <location>
        <begin position="350"/>
        <end position="373"/>
    </location>
</feature>
<accession>A0A7L4EBA5</accession>
<dbReference type="Proteomes" id="UP000585317">
    <property type="component" value="Unassembled WGS sequence"/>
</dbReference>
<dbReference type="InterPro" id="IPR036259">
    <property type="entry name" value="MFS_trans_sf"/>
</dbReference>
<feature type="transmembrane region" description="Helical" evidence="2">
    <location>
        <begin position="69"/>
        <end position="91"/>
    </location>
</feature>
<feature type="transmembrane region" description="Helical" evidence="2">
    <location>
        <begin position="156"/>
        <end position="178"/>
    </location>
</feature>
<dbReference type="GO" id="GO:0016020">
    <property type="term" value="C:membrane"/>
    <property type="evidence" value="ECO:0007669"/>
    <property type="project" value="UniProtKB-SubCell"/>
</dbReference>
<comment type="caution">
    <text evidence="3">The sequence shown here is derived from an EMBL/GenBank/DDBJ whole genome shotgun (WGS) entry which is preliminary data.</text>
</comment>
<feature type="transmembrane region" description="Helical" evidence="2">
    <location>
        <begin position="12"/>
        <end position="35"/>
    </location>
</feature>
<dbReference type="Gene3D" id="1.20.1250.20">
    <property type="entry name" value="MFS general substrate transporter like domains"/>
    <property type="match status" value="2"/>
</dbReference>
<reference evidence="3 4" key="1">
    <citation type="submission" date="2019-09" db="EMBL/GenBank/DDBJ databases">
        <title>Bird 10,000 Genomes (B10K) Project - Family phase.</title>
        <authorList>
            <person name="Zhang G."/>
        </authorList>
    </citation>
    <scope>NUCLEOTIDE SEQUENCE [LARGE SCALE GENOMIC DNA]</scope>
    <source>
        <strain evidence="3">B10K-DU-001-67</strain>
        <tissue evidence="3">Muscle</tissue>
    </source>
</reference>
<evidence type="ECO:0000313" key="4">
    <source>
        <dbReference type="Proteomes" id="UP000585317"/>
    </source>
</evidence>
<keyword evidence="2" id="KW-1133">Transmembrane helix</keyword>
<organism evidence="3 4">
    <name type="scientific">Hirundo rustica</name>
    <name type="common">Barn swallow</name>
    <dbReference type="NCBI Taxonomy" id="43150"/>
    <lineage>
        <taxon>Eukaryota</taxon>
        <taxon>Metazoa</taxon>
        <taxon>Chordata</taxon>
        <taxon>Craniata</taxon>
        <taxon>Vertebrata</taxon>
        <taxon>Euteleostomi</taxon>
        <taxon>Archelosauria</taxon>
        <taxon>Archosauria</taxon>
        <taxon>Dinosauria</taxon>
        <taxon>Saurischia</taxon>
        <taxon>Theropoda</taxon>
        <taxon>Coelurosauria</taxon>
        <taxon>Aves</taxon>
        <taxon>Neognathae</taxon>
        <taxon>Neoaves</taxon>
        <taxon>Telluraves</taxon>
        <taxon>Australaves</taxon>
        <taxon>Passeriformes</taxon>
        <taxon>Sylvioidea</taxon>
        <taxon>Hirundinidae</taxon>
        <taxon>Hirundo</taxon>
    </lineage>
</organism>
<dbReference type="InterPro" id="IPR027197">
    <property type="entry name" value="SLC43A3"/>
</dbReference>
<comment type="subcellular location">
    <subcellularLocation>
        <location evidence="1">Membrane</location>
        <topology evidence="1">Multi-pass membrane protein</topology>
    </subcellularLocation>
</comment>
<feature type="transmembrane region" description="Helical" evidence="2">
    <location>
        <begin position="409"/>
        <end position="431"/>
    </location>
</feature>
<protein>
    <submittedName>
        <fullName evidence="3">S43A3 protein</fullName>
    </submittedName>
</protein>
<dbReference type="PANTHER" id="PTHR20765:SF1">
    <property type="entry name" value="EQUILIBRATIVE NUCLEOBASE TRANSPORTER 1"/>
    <property type="match status" value="1"/>
</dbReference>
<feature type="transmembrane region" description="Helical" evidence="2">
    <location>
        <begin position="379"/>
        <end position="402"/>
    </location>
</feature>
<feature type="non-terminal residue" evidence="3">
    <location>
        <position position="1"/>
    </location>
</feature>
<keyword evidence="2" id="KW-0812">Transmembrane</keyword>
<feature type="transmembrane region" description="Helical" evidence="2">
    <location>
        <begin position="184"/>
        <end position="202"/>
    </location>
</feature>
<proteinExistence type="predicted"/>
<feature type="transmembrane region" description="Helical" evidence="2">
    <location>
        <begin position="98"/>
        <end position="116"/>
    </location>
</feature>
<feature type="transmembrane region" description="Helical" evidence="2">
    <location>
        <begin position="122"/>
        <end position="144"/>
    </location>
</feature>
<name>A0A7L4EBA5_HIRRU</name>